<reference evidence="1" key="1">
    <citation type="submission" date="2019-11" db="EMBL/GenBank/DDBJ databases">
        <authorList>
            <person name="Feng L."/>
        </authorList>
    </citation>
    <scope>NUCLEOTIDE SEQUENCE</scope>
    <source>
        <strain evidence="1">CsymbiosumLFYP84</strain>
    </source>
</reference>
<gene>
    <name evidence="1" type="ORF">CSLFYP84_00094</name>
</gene>
<dbReference type="AlphaFoldDB" id="A0A6N2YE36"/>
<evidence type="ECO:0008006" key="2">
    <source>
        <dbReference type="Google" id="ProtNLM"/>
    </source>
</evidence>
<protein>
    <recommendedName>
        <fullName evidence="2">DUF2007 domain-containing protein</fullName>
    </recommendedName>
</protein>
<evidence type="ECO:0000313" key="1">
    <source>
        <dbReference type="EMBL" id="VYT63980.1"/>
    </source>
</evidence>
<dbReference type="RefSeq" id="WP_054345533.1">
    <property type="nucleotide sequence ID" value="NZ_CACRUA010000001.1"/>
</dbReference>
<accession>A0A6N2YE36</accession>
<name>A0A6N2YE36_CLOSY</name>
<sequence length="89" mass="10122">MLTLFNRREVYVTQNMQKQAEVRDTLALAGINYTFKVSSGTGKPGGSLRGIGMGPAAMALMARDECSYTFYVHKKDYEWAMEQLRRNHL</sequence>
<dbReference type="EMBL" id="CACRUA010000001">
    <property type="protein sequence ID" value="VYT63980.1"/>
    <property type="molecule type" value="Genomic_DNA"/>
</dbReference>
<organism evidence="1">
    <name type="scientific">Clostridium symbiosum</name>
    <name type="common">Bacteroides symbiosus</name>
    <dbReference type="NCBI Taxonomy" id="1512"/>
    <lineage>
        <taxon>Bacteria</taxon>
        <taxon>Bacillati</taxon>
        <taxon>Bacillota</taxon>
        <taxon>Clostridia</taxon>
        <taxon>Lachnospirales</taxon>
        <taxon>Lachnospiraceae</taxon>
        <taxon>Otoolea</taxon>
    </lineage>
</organism>
<proteinExistence type="predicted"/>